<dbReference type="PANTHER" id="PTHR10887:SF530">
    <property type="entry name" value="SUPERFAMILY I DNA HELICASES"/>
    <property type="match status" value="1"/>
</dbReference>
<dbReference type="Proteomes" id="UP000315201">
    <property type="component" value="Chromosome"/>
</dbReference>
<dbReference type="RefSeq" id="WP_208664726.1">
    <property type="nucleotide sequence ID" value="NZ_CP041147.1"/>
</dbReference>
<dbReference type="InterPro" id="IPR013584">
    <property type="entry name" value="RAP"/>
</dbReference>
<dbReference type="FunFam" id="3.40.960.10:FF:000002">
    <property type="entry name" value="DNA helicase related protein"/>
    <property type="match status" value="1"/>
</dbReference>
<dbReference type="Pfam" id="PF13086">
    <property type="entry name" value="AAA_11"/>
    <property type="match status" value="2"/>
</dbReference>
<dbReference type="InterPro" id="IPR025103">
    <property type="entry name" value="DUF4011"/>
</dbReference>
<dbReference type="GO" id="GO:0004386">
    <property type="term" value="F:helicase activity"/>
    <property type="evidence" value="ECO:0007669"/>
    <property type="project" value="InterPro"/>
</dbReference>
<dbReference type="InterPro" id="IPR047187">
    <property type="entry name" value="SF1_C_Upf1"/>
</dbReference>
<dbReference type="Pfam" id="PF18741">
    <property type="entry name" value="MTES_1575"/>
    <property type="match status" value="1"/>
</dbReference>
<evidence type="ECO:0000313" key="3">
    <source>
        <dbReference type="Proteomes" id="UP000315201"/>
    </source>
</evidence>
<dbReference type="Pfam" id="PF13195">
    <property type="entry name" value="DUF4011"/>
    <property type="match status" value="1"/>
</dbReference>
<sequence length="1561" mass="182263">MDKDIFKQNLSKWKDKLIDYSLRNKFINYKSTKTGSVRIVYPDVDKFLDYVDNEVRNVHFYNLTETDIDDIELSTIQRQEQYSKQDILTILDELNFNYAKNKDLVTNLTSTKLEAVLRNINKAAKLSREEFSVEISYFCVGFLKWYESPESSATLYSPLFFIPTVLTKNPRESFSASLNDLDYAFNLSLIRKLELMFGISLELKETLDDENKQNTSIKDKFYQYIEFVKQQIQKVNDSRWEVIDNIELTNLSFSNINMLNDMEQNEDLILNSKFFQSFTGQNIAVGQTITPNAVDKHIDYANYYHILDSDSSQEAAIQNAINGQSFVLEGPPGTGKSQTITNIITELIARGKKVLFVAEKRAALEVVLANLAKIKLDKLVLPIHDINLNKKEVLDELMETLELGTQSLIYNKEVLASIQNNTTQNRDYLDDYYQKLSKVITPIQLSLYELLGKYYSYNVTDEYNFDIEGFDQIDRTQLDKQVGLLNSIYDEFVKNNFEVYSSIWWGIKPDLEYYNVVEKSKLFLEFFNNLFYLQDNILKTLIAGSETKPFASWIQNFYQLIKNIKNNNVINWKIEEIVSLEFEIEQITEIVETYKAIHQKAQLINDNYDVEKTVDYDWKDINNILNKHHRTGFKRFTSSLFSSEYRSAKKVLKNLRINKKLQSDLIKDAEVLKEISQLVQLKNDIFKNTHSKEFVNLDFNDLQLHLDNLNWYYNIKKNLGNLELNDSPSFIREIFAWANSTSSVYQSLYNLFENKNGIEIFNNFLDLFNPNLVDINSFSNQYVKYQATNFQVDQKGFQFFNYINSILKTFDKNLQEFIAYAQHNNIKQNFGDVFAKQVVNLIIKKELIDLADYSVVQLEAFKKSFSNNEKLVINNAHHKINENFLHSIPNINSLEGNWNEVAILRREANKSRNIMPIRKMFELMPNLIQTLKPCLMMSPLSVSSYFQSIPNFTFDVVIFDEASQVKVETSIGSMVRAKQWIIAGDRHQLPPTSFFELTENTENEIEYLESDGYESLLEFASGFSNKVPLLWHYRSKYEELIMPSNTLIYKKLITFPNHDNPNQFAGVINRYVNGQFIDNVNEQEAMEVVNVIKEIYAQFKNTKSVGVVCFNKKQQMLVENTLAKFLLKNPEYSTLLSEEKTNPFFVKNIETVQGDERDIIILSTCYGPSANGNVYQRFGPINSGNGYRRLNVATTRAKESTIVVTSLKPDDIVIKPADQATTDQSGLIYFKNYLNFARFGKTIDENVQPNELREFDSPFEFEVYNELIKLGYSVKKQVGCSGFKIDLAIVDPDNPNKFILGIECDGALYHSSKSARDRDRLRQQVLESKGWKIYRIWSTDWFKNKWIATSKLHDYIKEIIANKDVVKALDEQENTESEVEIESQMITKQVHYDFETYPDDDIEMDIINAYYKDKRLTSDQFLRKYSPVLVNDYKKFIKNVIGYTAPSYVNQYMRKALMSLPEKYHIDDKFIYYPWDKMKFRIHNERIRHISKISYLEIAFGMLEIIKISKQIFTFDLFEQLKVLMKLRGSASLNVKFQEAIEYLLLNYPITLKDEILTWNS</sequence>
<protein>
    <submittedName>
        <fullName evidence="2">DUF4011 domain-containing protein</fullName>
    </submittedName>
</protein>
<gene>
    <name evidence="2" type="ORF">FIV53_02685</name>
</gene>
<name>A0A4Y6I7K4_9MOLU</name>
<dbReference type="CDD" id="cd18808">
    <property type="entry name" value="SF1_C_Upf1"/>
    <property type="match status" value="1"/>
</dbReference>
<proteinExistence type="predicted"/>
<dbReference type="InterPro" id="IPR045055">
    <property type="entry name" value="DNA2/NAM7-like"/>
</dbReference>
<dbReference type="SUPFAM" id="SSF52980">
    <property type="entry name" value="Restriction endonuclease-like"/>
    <property type="match status" value="1"/>
</dbReference>
<accession>A0A4Y6I7K4</accession>
<dbReference type="InterPro" id="IPR011335">
    <property type="entry name" value="Restrct_endonuc-II-like"/>
</dbReference>
<dbReference type="SMART" id="SM00952">
    <property type="entry name" value="RAP"/>
    <property type="match status" value="1"/>
</dbReference>
<keyword evidence="3" id="KW-1185">Reference proteome</keyword>
<organism evidence="2 3">
    <name type="scientific">Mycoplasma nasistruthionis</name>
    <dbReference type="NCBI Taxonomy" id="353852"/>
    <lineage>
        <taxon>Bacteria</taxon>
        <taxon>Bacillati</taxon>
        <taxon>Mycoplasmatota</taxon>
        <taxon>Mollicutes</taxon>
        <taxon>Mycoplasmataceae</taxon>
        <taxon>Mycoplasma</taxon>
    </lineage>
</organism>
<dbReference type="Pfam" id="PF13087">
    <property type="entry name" value="AAA_12"/>
    <property type="match status" value="1"/>
</dbReference>
<reference evidence="2 3" key="1">
    <citation type="submission" date="2019-06" db="EMBL/GenBank/DDBJ databases">
        <title>Mycoplasma nasistruthionis sp. nov. str Ms03.</title>
        <authorList>
            <person name="Botes A."/>
        </authorList>
    </citation>
    <scope>NUCLEOTIDE SEQUENCE [LARGE SCALE GENOMIC DNA]</scope>
    <source>
        <strain evidence="2 3">Ms03</strain>
    </source>
</reference>
<dbReference type="EMBL" id="CP041147">
    <property type="protein sequence ID" value="QDF65179.1"/>
    <property type="molecule type" value="Genomic_DNA"/>
</dbReference>
<evidence type="ECO:0000313" key="2">
    <source>
        <dbReference type="EMBL" id="QDF65179.1"/>
    </source>
</evidence>
<evidence type="ECO:0000259" key="1">
    <source>
        <dbReference type="SMART" id="SM00952"/>
    </source>
</evidence>
<feature type="domain" description="RAP" evidence="1">
    <location>
        <begin position="1302"/>
        <end position="1359"/>
    </location>
</feature>
<dbReference type="InterPro" id="IPR049468">
    <property type="entry name" value="Restrct_endonuc-II-like_dom"/>
</dbReference>
<dbReference type="InterPro" id="IPR041677">
    <property type="entry name" value="DNA2/NAM7_AAA_11"/>
</dbReference>
<dbReference type="SUPFAM" id="SSF52540">
    <property type="entry name" value="P-loop containing nucleoside triphosphate hydrolases"/>
    <property type="match status" value="1"/>
</dbReference>
<dbReference type="Gene3D" id="3.40.50.300">
    <property type="entry name" value="P-loop containing nucleotide triphosphate hydrolases"/>
    <property type="match status" value="3"/>
</dbReference>
<dbReference type="InterPro" id="IPR027417">
    <property type="entry name" value="P-loop_NTPase"/>
</dbReference>
<dbReference type="PANTHER" id="PTHR10887">
    <property type="entry name" value="DNA2/NAM7 HELICASE FAMILY"/>
    <property type="match status" value="1"/>
</dbReference>
<dbReference type="Gene3D" id="3.40.960.10">
    <property type="entry name" value="VSR Endonuclease"/>
    <property type="match status" value="1"/>
</dbReference>
<dbReference type="InterPro" id="IPR041679">
    <property type="entry name" value="DNA2/NAM7-like_C"/>
</dbReference>